<feature type="repeat" description="WD" evidence="3">
    <location>
        <begin position="1216"/>
        <end position="1257"/>
    </location>
</feature>
<dbReference type="RefSeq" id="WP_082122347.1">
    <property type="nucleotide sequence ID" value="NZ_JYFN01000095.1"/>
</dbReference>
<dbReference type="InterPro" id="IPR011047">
    <property type="entry name" value="Quinoprotein_ADH-like_sf"/>
</dbReference>
<dbReference type="Pfam" id="PF20703">
    <property type="entry name" value="nSTAND1"/>
    <property type="match status" value="1"/>
</dbReference>
<dbReference type="PROSITE" id="PS50082">
    <property type="entry name" value="WD_REPEATS_2"/>
    <property type="match status" value="7"/>
</dbReference>
<feature type="repeat" description="WD" evidence="3">
    <location>
        <begin position="870"/>
        <end position="904"/>
    </location>
</feature>
<evidence type="ECO:0000256" key="1">
    <source>
        <dbReference type="ARBA" id="ARBA00022574"/>
    </source>
</evidence>
<sequence length="1334" mass="143121">MVPSTAPSLEENAPIYDVFFSYSHANQRIVRDIRDRLMVAGIRVWMDEAQNAPGDPWQVNIIDGLTASRTLAVFVSSDESPRYWVRNEVAYAHNRASSDPTFRFFAVLLEGYPEGAGPERLPLLLGNHLWVDMRGGVTSGFDDLLNAIRGRSRHVPEPVRCPYRGLRTFERSHAGDFFGRDFEVSRVLEEMRVNRFTAVLGASGSGKSSLVEAGVLPALAASIVSDVRAWRAEVLRPGLDPLTELAATIAARSNGSAMDIRKALAGNPEALIPHSRALALAEAPDAGMVWVVDQFEEVFRSPNADERRQFADLLLRAADAPDGRVWVLLVMRVDFVHRAWEHADLARRIAERSVIVGPMADDDVRAAIVEPARRVGLGLDPNLVAAILDDIRGLATPLPLMEHALAELWRRRPAGPLDITGYIEIKGVRGALSQHADQALERLPLPRRAIARRVLTALTWANDAAEDTRRRGVLDDLVTGHDSVDEVRLVVHALLAENLLTTGYDQARQDETIELAHEVLISSWATLRGWLSADRDLRRQRQRLAAAATQWVASGWDASELLTGKRLNDVLTWAEDPAEITATERAYVDASVASRDAHAADEARRAENLRRRNRILSGALVLLTVVVAMATYAYVQYRRTAAAERTARALELAASANETRGRNLDLSLLLSLEARRRAENPAVEASLLDGVAHAPGPVRYLRSDVGVDGALAYSPDGTVLATGASDGTVLLWDTASGRELRPRLTGHSTVISTLGFRGDGTEVVSVDQSGEFIRWDRRTGRVLARSGGGLHLTSAAVARDGGMLALGGRDGILHLQSAVDGAPLAPAVDVGGGRVCVLAADPLGRFVVAGDDKGRLTFWDWKGHLYAPPVSLGDQSIRALSIAPDGATIAASIGDDAIQLWDVEAWAQRPAPLWSRSGGLSALTYAMVPPRSAGEADHRDAVLGATSEGLVDVWDPSEPGLGPTAVDGFRGPVQALAAAPDRRTVAGLASDGTAVVWDIRGQPAIADAPAGHRAAVTATAYSPSGRWLATGDAGGNVVLRTGADAVARLLLPDPPGRIVSLSFSTDDARLVAVGADAAFTVWHLPDGRPVARGGVFRGPVTGGAVASRDIVITTPTTVAVFDLETGRLRRTFPAGGQVASMAVTARGDRLALGYEDHTIGLWDIGSGRSLGRLTGGHDLRVSALAFSPAGDTLASGSDDSAVLLWDIQRHTVRIRLLAHTDQVLSLAFRGDGQRLASGSEDHTVILWNLDESRPLGAGLRFSRDPGAGEVVTSLSFRPDGGRLSAAMSGFLVAWNTDEHDWPRVACALAARDLTDMERRAYRVADVSPVCRATN</sequence>
<dbReference type="CDD" id="cd00200">
    <property type="entry name" value="WD40"/>
    <property type="match status" value="1"/>
</dbReference>
<dbReference type="InterPro" id="IPR019775">
    <property type="entry name" value="WD40_repeat_CS"/>
</dbReference>
<dbReference type="SUPFAM" id="SSF50998">
    <property type="entry name" value="Quinoprotein alcohol dehydrogenase-like"/>
    <property type="match status" value="2"/>
</dbReference>
<feature type="domain" description="TIR" evidence="4">
    <location>
        <begin position="14"/>
        <end position="148"/>
    </location>
</feature>
<feature type="repeat" description="WD" evidence="3">
    <location>
        <begin position="1174"/>
        <end position="1208"/>
    </location>
</feature>
<dbReference type="SUPFAM" id="SSF52200">
    <property type="entry name" value="Toll/Interleukin receptor TIR domain"/>
    <property type="match status" value="1"/>
</dbReference>
<dbReference type="InterPro" id="IPR035897">
    <property type="entry name" value="Toll_tir_struct_dom_sf"/>
</dbReference>
<evidence type="ECO:0000259" key="4">
    <source>
        <dbReference type="PROSITE" id="PS50104"/>
    </source>
</evidence>
<evidence type="ECO:0000313" key="5">
    <source>
        <dbReference type="EMBL" id="KJE19587.1"/>
    </source>
</evidence>
<dbReference type="Pfam" id="PF13676">
    <property type="entry name" value="TIR_2"/>
    <property type="match status" value="1"/>
</dbReference>
<dbReference type="InterPro" id="IPR015943">
    <property type="entry name" value="WD40/YVTN_repeat-like_dom_sf"/>
</dbReference>
<dbReference type="InterPro" id="IPR049052">
    <property type="entry name" value="nSTAND1"/>
</dbReference>
<reference evidence="5 6" key="2">
    <citation type="journal article" date="2016" name="Genome Announc.">
        <title>Permanent Draft Genome Sequences for Two Variants of Frankia sp. Strain CpI1, the First Frankia Strain Isolated from Root Nodules of Comptonia peregrina.</title>
        <authorList>
            <person name="Oshone R."/>
            <person name="Hurst S.G.IV."/>
            <person name="Abebe-Akele F."/>
            <person name="Simpson S."/>
            <person name="Morris K."/>
            <person name="Thomas W.K."/>
            <person name="Tisa L.S."/>
        </authorList>
    </citation>
    <scope>NUCLEOTIDE SEQUENCE [LARGE SCALE GENOMIC DNA]</scope>
    <source>
        <strain evidence="6">CpI1-S</strain>
    </source>
</reference>
<gene>
    <name evidence="5" type="ORF">FF36_06130</name>
</gene>
<dbReference type="Gene3D" id="2.130.10.10">
    <property type="entry name" value="YVTN repeat-like/Quinoprotein amine dehydrogenase"/>
    <property type="match status" value="4"/>
</dbReference>
<dbReference type="GO" id="GO:0007165">
    <property type="term" value="P:signal transduction"/>
    <property type="evidence" value="ECO:0007669"/>
    <property type="project" value="InterPro"/>
</dbReference>
<dbReference type="PANTHER" id="PTHR19848">
    <property type="entry name" value="WD40 REPEAT PROTEIN"/>
    <property type="match status" value="1"/>
</dbReference>
<dbReference type="InterPro" id="IPR001680">
    <property type="entry name" value="WD40_rpt"/>
</dbReference>
<dbReference type="InterPro" id="IPR027417">
    <property type="entry name" value="P-loop_NTPase"/>
</dbReference>
<dbReference type="PATRIC" id="fig|1502723.3.peg.7086"/>
<dbReference type="Proteomes" id="UP000032545">
    <property type="component" value="Unassembled WGS sequence"/>
</dbReference>
<name>A0A0D8B872_9ACTN</name>
<protein>
    <submittedName>
        <fullName evidence="5">WD40 repeat-containing protein</fullName>
    </submittedName>
</protein>
<keyword evidence="6" id="KW-1185">Reference proteome</keyword>
<comment type="caution">
    <text evidence="5">The sequence shown here is derived from an EMBL/GenBank/DDBJ whole genome shotgun (WGS) entry which is preliminary data.</text>
</comment>
<feature type="repeat" description="WD" evidence="3">
    <location>
        <begin position="1051"/>
        <end position="1092"/>
    </location>
</feature>
<feature type="repeat" description="WD" evidence="3">
    <location>
        <begin position="966"/>
        <end position="1007"/>
    </location>
</feature>
<feature type="repeat" description="WD" evidence="3">
    <location>
        <begin position="710"/>
        <end position="742"/>
    </location>
</feature>
<dbReference type="SUPFAM" id="SSF52540">
    <property type="entry name" value="P-loop containing nucleoside triphosphate hydrolases"/>
    <property type="match status" value="1"/>
</dbReference>
<evidence type="ECO:0000256" key="3">
    <source>
        <dbReference type="PROSITE-ProRule" id="PRU00221"/>
    </source>
</evidence>
<dbReference type="Pfam" id="PF00400">
    <property type="entry name" value="WD40"/>
    <property type="match status" value="4"/>
</dbReference>
<dbReference type="PRINTS" id="PR00320">
    <property type="entry name" value="GPROTEINBRPT"/>
</dbReference>
<evidence type="ECO:0000256" key="2">
    <source>
        <dbReference type="ARBA" id="ARBA00022737"/>
    </source>
</evidence>
<dbReference type="PROSITE" id="PS50294">
    <property type="entry name" value="WD_REPEATS_REGION"/>
    <property type="match status" value="3"/>
</dbReference>
<dbReference type="PANTHER" id="PTHR19848:SF8">
    <property type="entry name" value="F-BOX AND WD REPEAT DOMAIN CONTAINING 7"/>
    <property type="match status" value="1"/>
</dbReference>
<dbReference type="PROSITE" id="PS00678">
    <property type="entry name" value="WD_REPEATS_1"/>
    <property type="match status" value="5"/>
</dbReference>
<keyword evidence="2" id="KW-0677">Repeat</keyword>
<organism evidence="5 6">
    <name type="scientific">Frankia torreyi</name>
    <dbReference type="NCBI Taxonomy" id="1856"/>
    <lineage>
        <taxon>Bacteria</taxon>
        <taxon>Bacillati</taxon>
        <taxon>Actinomycetota</taxon>
        <taxon>Actinomycetes</taxon>
        <taxon>Frankiales</taxon>
        <taxon>Frankiaceae</taxon>
        <taxon>Frankia</taxon>
    </lineage>
</organism>
<dbReference type="OrthoDB" id="192618at2"/>
<accession>A0A0D8B872</accession>
<feature type="repeat" description="WD" evidence="3">
    <location>
        <begin position="744"/>
        <end position="785"/>
    </location>
</feature>
<dbReference type="EMBL" id="JYFN01000095">
    <property type="protein sequence ID" value="KJE19587.1"/>
    <property type="molecule type" value="Genomic_DNA"/>
</dbReference>
<proteinExistence type="predicted"/>
<keyword evidence="1 3" id="KW-0853">WD repeat</keyword>
<reference evidence="6" key="1">
    <citation type="submission" date="2015-02" db="EMBL/GenBank/DDBJ databases">
        <title>Draft Genome of Frankia sp. CpI1-S.</title>
        <authorList>
            <person name="Oshone R.T."/>
            <person name="Ngom M."/>
            <person name="Ghodhbane-Gtari F."/>
            <person name="Gtari M."/>
            <person name="Morris K."/>
            <person name="Thomas K."/>
            <person name="Sen A."/>
            <person name="Tisa L.S."/>
        </authorList>
    </citation>
    <scope>NUCLEOTIDE SEQUENCE [LARGE SCALE GENOMIC DNA]</scope>
    <source>
        <strain evidence="6">CpI1-S</strain>
    </source>
</reference>
<evidence type="ECO:0000313" key="6">
    <source>
        <dbReference type="Proteomes" id="UP000032545"/>
    </source>
</evidence>
<dbReference type="InterPro" id="IPR020472">
    <property type="entry name" value="WD40_PAC1"/>
</dbReference>
<dbReference type="InterPro" id="IPR000157">
    <property type="entry name" value="TIR_dom"/>
</dbReference>
<dbReference type="Gene3D" id="3.40.50.10140">
    <property type="entry name" value="Toll/interleukin-1 receptor homology (TIR) domain"/>
    <property type="match status" value="1"/>
</dbReference>
<dbReference type="PROSITE" id="PS50104">
    <property type="entry name" value="TIR"/>
    <property type="match status" value="1"/>
</dbReference>
<dbReference type="SMART" id="SM00320">
    <property type="entry name" value="WD40"/>
    <property type="match status" value="12"/>
</dbReference>